<protein>
    <submittedName>
        <fullName evidence="2">Uncharacterized protein</fullName>
    </submittedName>
</protein>
<proteinExistence type="predicted"/>
<keyword evidence="3" id="KW-1185">Reference proteome</keyword>
<dbReference type="AlphaFoldDB" id="A0A291BBF0"/>
<organism evidence="2 3">
    <name type="scientific">Candidatus Enterovibrio altilux</name>
    <dbReference type="NCBI Taxonomy" id="1927128"/>
    <lineage>
        <taxon>Bacteria</taxon>
        <taxon>Pseudomonadati</taxon>
        <taxon>Pseudomonadota</taxon>
        <taxon>Gammaproteobacteria</taxon>
        <taxon>Vibrionales</taxon>
        <taxon>Vibrionaceae</taxon>
        <taxon>Enterovibrio</taxon>
    </lineage>
</organism>
<keyword evidence="1" id="KW-0812">Transmembrane</keyword>
<feature type="transmembrane region" description="Helical" evidence="1">
    <location>
        <begin position="20"/>
        <end position="41"/>
    </location>
</feature>
<name>A0A291BBF0_9GAMM</name>
<reference evidence="3" key="1">
    <citation type="submission" date="2017-04" db="EMBL/GenBank/DDBJ databases">
        <title>Genome evolution of the luminous symbionts of deep sea anglerfish.</title>
        <authorList>
            <person name="Hendry T.A."/>
        </authorList>
    </citation>
    <scope>NUCLEOTIDE SEQUENCE [LARGE SCALE GENOMIC DNA]</scope>
</reference>
<evidence type="ECO:0000313" key="3">
    <source>
        <dbReference type="Proteomes" id="UP000218160"/>
    </source>
</evidence>
<sequence length="46" mass="5073">MMKNIFMAEHLFVDLFNTAWVSVLSIVLVTTISLLIGIASLSKTGF</sequence>
<evidence type="ECO:0000313" key="2">
    <source>
        <dbReference type="EMBL" id="ATF10326.1"/>
    </source>
</evidence>
<evidence type="ECO:0000256" key="1">
    <source>
        <dbReference type="SAM" id="Phobius"/>
    </source>
</evidence>
<dbReference type="EMBL" id="CP020663">
    <property type="protein sequence ID" value="ATF10326.1"/>
    <property type="molecule type" value="Genomic_DNA"/>
</dbReference>
<dbReference type="Proteomes" id="UP000218160">
    <property type="component" value="Chromosome 2"/>
</dbReference>
<keyword evidence="1" id="KW-0472">Membrane</keyword>
<keyword evidence="1" id="KW-1133">Transmembrane helix</keyword>
<accession>A0A291BBF0</accession>
<gene>
    <name evidence="2" type="ORF">BTN50_1910</name>
</gene>
<dbReference type="KEGG" id="elux:BTN50_1910"/>